<proteinExistence type="predicted"/>
<dbReference type="EMBL" id="JBIRYL010000006">
    <property type="protein sequence ID" value="MFI2232277.1"/>
    <property type="molecule type" value="Genomic_DNA"/>
</dbReference>
<dbReference type="RefSeq" id="WP_397063862.1">
    <property type="nucleotide sequence ID" value="NZ_JBIRYL010000006.1"/>
</dbReference>
<keyword evidence="2" id="KW-1185">Reference proteome</keyword>
<protein>
    <recommendedName>
        <fullName evidence="3">DUF3509 domain-containing protein</fullName>
    </recommendedName>
</protein>
<reference evidence="1 2" key="1">
    <citation type="submission" date="2024-10" db="EMBL/GenBank/DDBJ databases">
        <title>The Natural Products Discovery Center: Release of the First 8490 Sequenced Strains for Exploring Actinobacteria Biosynthetic Diversity.</title>
        <authorList>
            <person name="Kalkreuter E."/>
            <person name="Kautsar S.A."/>
            <person name="Yang D."/>
            <person name="Bader C.D."/>
            <person name="Teijaro C.N."/>
            <person name="Fluegel L."/>
            <person name="Davis C.M."/>
            <person name="Simpson J.R."/>
            <person name="Lauterbach L."/>
            <person name="Steele A.D."/>
            <person name="Gui C."/>
            <person name="Meng S."/>
            <person name="Li G."/>
            <person name="Viehrig K."/>
            <person name="Ye F."/>
            <person name="Su P."/>
            <person name="Kiefer A.F."/>
            <person name="Nichols A."/>
            <person name="Cepeda A.J."/>
            <person name="Yan W."/>
            <person name="Fan B."/>
            <person name="Jiang Y."/>
            <person name="Adhikari A."/>
            <person name="Zheng C.-J."/>
            <person name="Schuster L."/>
            <person name="Cowan T.M."/>
            <person name="Smanski M.J."/>
            <person name="Chevrette M.G."/>
            <person name="De Carvalho L.P.S."/>
            <person name="Shen B."/>
        </authorList>
    </citation>
    <scope>NUCLEOTIDE SEQUENCE [LARGE SCALE GENOMIC DNA]</scope>
    <source>
        <strain evidence="1 2">NPDC019377</strain>
    </source>
</reference>
<dbReference type="Proteomes" id="UP001611494">
    <property type="component" value="Unassembled WGS sequence"/>
</dbReference>
<evidence type="ECO:0000313" key="1">
    <source>
        <dbReference type="EMBL" id="MFI2232277.1"/>
    </source>
</evidence>
<evidence type="ECO:0008006" key="3">
    <source>
        <dbReference type="Google" id="ProtNLM"/>
    </source>
</evidence>
<accession>A0ABW7W4U4</accession>
<gene>
    <name evidence="1" type="ORF">ACH49Z_20740</name>
</gene>
<comment type="caution">
    <text evidence="1">The sequence shown here is derived from an EMBL/GenBank/DDBJ whole genome shotgun (WGS) entry which is preliminary data.</text>
</comment>
<name>A0ABW7W4U4_9NOCA</name>
<organism evidence="1 2">
    <name type="scientific">Nocardia testacea</name>
    <dbReference type="NCBI Taxonomy" id="248551"/>
    <lineage>
        <taxon>Bacteria</taxon>
        <taxon>Bacillati</taxon>
        <taxon>Actinomycetota</taxon>
        <taxon>Actinomycetes</taxon>
        <taxon>Mycobacteriales</taxon>
        <taxon>Nocardiaceae</taxon>
        <taxon>Nocardia</taxon>
    </lineage>
</organism>
<evidence type="ECO:0000313" key="2">
    <source>
        <dbReference type="Proteomes" id="UP001611494"/>
    </source>
</evidence>
<sequence>MSFFTTTVSGYDGVTAEYRPAYDADNREIPAAVFVRLDGENAYLMLSIEDAGVLAAQLPLVLAKHQRAERDPEVSAAWSGDAKAA</sequence>